<dbReference type="AlphaFoldDB" id="A0A449B053"/>
<feature type="transmembrane region" description="Helical" evidence="1">
    <location>
        <begin position="27"/>
        <end position="49"/>
    </location>
</feature>
<protein>
    <submittedName>
        <fullName evidence="2">Uncharacterized protein</fullName>
    </submittedName>
</protein>
<keyword evidence="3" id="KW-1185">Reference proteome</keyword>
<proteinExistence type="predicted"/>
<gene>
    <name evidence="2" type="ORF">NCTC10186_00638</name>
</gene>
<accession>A0A449B053</accession>
<dbReference type="RefSeq" id="WP_119571900.1">
    <property type="nucleotide sequence ID" value="NZ_LR215032.1"/>
</dbReference>
<geneLocation type="plasmid" evidence="2 3">
    <name>2</name>
</geneLocation>
<sequence length="203" mass="23879">MITNLETLKAETNNSSSSSIFSGDSSILLWIVLGILVLLILIFFAYSWIKDKIDKKKLREATFELQRETAIYFWELNVKLLKLWELNKQSQADFVPSIGEYKMSDLNRAAKQVLEKEIKSVRFQACFKETELHNLFVKNLFKLKDTNANLWEKHLPTFKEYLENNLVTAQQELDDLSKTAFVETRKQDLIEQDTTKEYHEFLK</sequence>
<dbReference type="Proteomes" id="UP000289862">
    <property type="component" value="Plasmid 2"/>
</dbReference>
<dbReference type="EMBL" id="LR215032">
    <property type="protein sequence ID" value="VEU73150.1"/>
    <property type="molecule type" value="Genomic_DNA"/>
</dbReference>
<evidence type="ECO:0000313" key="2">
    <source>
        <dbReference type="EMBL" id="VEU73150.1"/>
    </source>
</evidence>
<name>A0A449B053_9BACT</name>
<dbReference type="NCBIfam" id="NF045939">
    <property type="entry name" value="MHJ_0274_fam"/>
    <property type="match status" value="1"/>
</dbReference>
<dbReference type="KEGG" id="mgal:NCTC10186_00638"/>
<evidence type="ECO:0000313" key="3">
    <source>
        <dbReference type="Proteomes" id="UP000289862"/>
    </source>
</evidence>
<keyword evidence="2" id="KW-0614">Plasmid</keyword>
<evidence type="ECO:0000256" key="1">
    <source>
        <dbReference type="SAM" id="Phobius"/>
    </source>
</evidence>
<reference evidence="2 3" key="1">
    <citation type="submission" date="2019-01" db="EMBL/GenBank/DDBJ databases">
        <authorList>
            <consortium name="Pathogen Informatics"/>
        </authorList>
    </citation>
    <scope>NUCLEOTIDE SEQUENCE [LARGE SCALE GENOMIC DNA]</scope>
    <source>
        <strain evidence="2 3">NCTC10186</strain>
        <plasmid evidence="3">2</plasmid>
    </source>
</reference>
<keyword evidence="1" id="KW-1133">Transmembrane helix</keyword>
<dbReference type="OrthoDB" id="401106at2"/>
<keyword evidence="1" id="KW-0812">Transmembrane</keyword>
<keyword evidence="1" id="KW-0472">Membrane</keyword>
<organism evidence="2 3">
    <name type="scientific">Mycoplasmopsis gallopavonis</name>
    <dbReference type="NCBI Taxonomy" id="76629"/>
    <lineage>
        <taxon>Bacteria</taxon>
        <taxon>Bacillati</taxon>
        <taxon>Mycoplasmatota</taxon>
        <taxon>Mycoplasmoidales</taxon>
        <taxon>Metamycoplasmataceae</taxon>
        <taxon>Mycoplasmopsis</taxon>
    </lineage>
</organism>